<feature type="active site" evidence="8">
    <location>
        <position position="151"/>
    </location>
</feature>
<feature type="transmembrane region" description="Helical" evidence="11">
    <location>
        <begin position="26"/>
        <end position="44"/>
    </location>
</feature>
<dbReference type="GO" id="GO:0016759">
    <property type="term" value="F:cellulose synthase activity"/>
    <property type="evidence" value="ECO:0000318"/>
    <property type="project" value="GO_Central"/>
</dbReference>
<dbReference type="GO" id="GO:0016760">
    <property type="term" value="F:cellulose synthase (UDP-forming) activity"/>
    <property type="evidence" value="ECO:0007669"/>
    <property type="project" value="InterPro"/>
</dbReference>
<evidence type="ECO:0000256" key="4">
    <source>
        <dbReference type="ARBA" id="ARBA00022692"/>
    </source>
</evidence>
<dbReference type="GO" id="GO:0009833">
    <property type="term" value="P:plant-type primary cell wall biogenesis"/>
    <property type="evidence" value="ECO:0000318"/>
    <property type="project" value="GO_Central"/>
</dbReference>
<keyword evidence="12" id="KW-1185">Reference proteome</keyword>
<dbReference type="GO" id="GO:0030244">
    <property type="term" value="P:cellulose biosynthetic process"/>
    <property type="evidence" value="ECO:0000318"/>
    <property type="project" value="GO_Central"/>
</dbReference>
<comment type="subcellular location">
    <subcellularLocation>
        <location evidence="1">Endomembrane system</location>
        <topology evidence="1">Multi-pass membrane protein</topology>
    </subcellularLocation>
</comment>
<name>A0A2I4EY11_JUGRE</name>
<feature type="active site" evidence="8">
    <location>
        <position position="454"/>
    </location>
</feature>
<proteinExistence type="predicted"/>
<evidence type="ECO:0000313" key="15">
    <source>
        <dbReference type="RefSeq" id="XP_018824291.1"/>
    </source>
</evidence>
<evidence type="ECO:0000313" key="14">
    <source>
        <dbReference type="RefSeq" id="XP_018824290.1"/>
    </source>
</evidence>
<evidence type="ECO:0000256" key="1">
    <source>
        <dbReference type="ARBA" id="ARBA00004127"/>
    </source>
</evidence>
<feature type="transmembrane region" description="Helical" evidence="11">
    <location>
        <begin position="526"/>
        <end position="545"/>
    </location>
</feature>
<keyword evidence="3" id="KW-0808">Transferase</keyword>
<dbReference type="GO" id="GO:0071555">
    <property type="term" value="P:cell wall organization"/>
    <property type="evidence" value="ECO:0007669"/>
    <property type="project" value="UniProtKB-KW"/>
</dbReference>
<dbReference type="GO" id="GO:0012505">
    <property type="term" value="C:endomembrane system"/>
    <property type="evidence" value="ECO:0007669"/>
    <property type="project" value="UniProtKB-SubCell"/>
</dbReference>
<dbReference type="RefSeq" id="XP_018824290.1">
    <property type="nucleotide sequence ID" value="XM_018968745.2"/>
</dbReference>
<evidence type="ECO:0000256" key="2">
    <source>
        <dbReference type="ARBA" id="ARBA00022676"/>
    </source>
</evidence>
<evidence type="ECO:0000256" key="10">
    <source>
        <dbReference type="PIRSR" id="PIRSR605150-3"/>
    </source>
</evidence>
<keyword evidence="4 11" id="KW-0812">Transmembrane</keyword>
<feature type="transmembrane region" description="Helical" evidence="11">
    <location>
        <begin position="50"/>
        <end position="78"/>
    </location>
</feature>
<feature type="transmembrane region" description="Helical" evidence="11">
    <location>
        <begin position="655"/>
        <end position="675"/>
    </location>
</feature>
<evidence type="ECO:0000313" key="13">
    <source>
        <dbReference type="RefSeq" id="XP_018824289.1"/>
    </source>
</evidence>
<dbReference type="Gene3D" id="3.90.550.10">
    <property type="entry name" value="Spore Coat Polysaccharide Biosynthesis Protein SpsA, Chain A"/>
    <property type="match status" value="1"/>
</dbReference>
<dbReference type="OrthoDB" id="72851at2759"/>
<dbReference type="GO" id="GO:0005886">
    <property type="term" value="C:plasma membrane"/>
    <property type="evidence" value="ECO:0000318"/>
    <property type="project" value="GO_Central"/>
</dbReference>
<protein>
    <submittedName>
        <fullName evidence="13 14">Cellulose synthase-like protein G3</fullName>
    </submittedName>
</protein>
<dbReference type="GeneID" id="108993735"/>
<feature type="binding site" evidence="9">
    <location>
        <position position="122"/>
    </location>
    <ligand>
        <name>UDP-alpha-D-glucose</name>
        <dbReference type="ChEBI" id="CHEBI:58885"/>
    </ligand>
</feature>
<dbReference type="FunFam" id="3.90.550.10:FF:000135">
    <property type="entry name" value="Cellulose synthase-like protein G3"/>
    <property type="match status" value="1"/>
</dbReference>
<dbReference type="Gramene" id="Jr09_09620_p1">
    <property type="protein sequence ID" value="cds.Jr09_09620_p1"/>
    <property type="gene ID" value="Jr09_09620"/>
</dbReference>
<evidence type="ECO:0000256" key="8">
    <source>
        <dbReference type="PIRSR" id="PIRSR605150-1"/>
    </source>
</evidence>
<dbReference type="SUPFAM" id="SSF53448">
    <property type="entry name" value="Nucleotide-diphospho-sugar transferases"/>
    <property type="match status" value="1"/>
</dbReference>
<evidence type="ECO:0000256" key="7">
    <source>
        <dbReference type="ARBA" id="ARBA00023316"/>
    </source>
</evidence>
<dbReference type="STRING" id="51240.A0A2I4EY11"/>
<feature type="binding site" evidence="10">
    <location>
        <position position="288"/>
    </location>
    <ligand>
        <name>Mn(2+)</name>
        <dbReference type="ChEBI" id="CHEBI:29035"/>
    </ligand>
</feature>
<feature type="transmembrane region" description="Helical" evidence="11">
    <location>
        <begin position="717"/>
        <end position="741"/>
    </location>
</feature>
<evidence type="ECO:0000256" key="6">
    <source>
        <dbReference type="ARBA" id="ARBA00023136"/>
    </source>
</evidence>
<feature type="binding site" evidence="9">
    <location>
        <position position="121"/>
    </location>
    <ligand>
        <name>UDP-alpha-D-glucose</name>
        <dbReference type="ChEBI" id="CHEBI:58885"/>
    </ligand>
</feature>
<gene>
    <name evidence="13 14 15" type="primary">LOC108993735</name>
</gene>
<sequence>MEDRYLTSAAKPAPLLHTLRHARRTAFNRVFAAIYLCAILALFYRHGLELIIHSTTSASFLISLALFLSDAVLAFVWVTRQGFLMTIVYRNEYPENLEKVMKKTDSFPALDIFICTTDPYKEPPMRLVSTTLSVMAYGYPTEKISVYVSDDGGSELTLFACMEAAKFAGYWLPFCRKNNIMERSPEAYFESNHPWSSDGKQIKEMYESMKARVEEVVERGKVGKEYITEEIERKAFNKWTDRFTRQDHPTVIQVLLESSKNRDITDHFMPNLIYVSREKSSTSPHNFKAGALNVLLRVSATMTNAPIILTLDCDMYSNDPQTPLRALCYLLDSELRSQLSYVQFPQIFSGINKDDTYGCEYKRPCQTNPLGLDGLLGPNYIGTGCFFNRRVFFGGPSYIVPPEISQVGPNHVVNKPIQSRSILEMAHIVAGCNYENSTKWGYEVGFRYGSLVEDFYTGFLLHCEGWRSIFCNPKRPAFLGDAPISLINALNQLQRWIIGAFQVGFSSFSPITYGISSVGPLMSLAYMYYSFWPLSFIPITIYAFLPQLALVHGLGIFPKISDPWFLLYVFLFLGAYGQDLLEFIVEGGTVQRWWNDQRMWMKRGLSCCVFGFLEYFLKCLGISTYGFGLTSKVVDDEQSKRYAQGIFEFGVSSPMLVPFTTGAIINLASFLTGLMQVLRGISNLEGLFLQMFIAGFVVVNSFPIYEAMALRSDRGRIPLKTTMISTGLALALYMLVSLIPLRN</sequence>
<dbReference type="RefSeq" id="XP_018824289.1">
    <property type="nucleotide sequence ID" value="XM_018968744.2"/>
</dbReference>
<dbReference type="KEGG" id="jre:108993735"/>
<keyword evidence="7" id="KW-0961">Cell wall biogenesis/degradation</keyword>
<keyword evidence="2" id="KW-0328">Glycosyltransferase</keyword>
<feature type="transmembrane region" description="Helical" evidence="11">
    <location>
        <begin position="565"/>
        <end position="585"/>
    </location>
</feature>
<feature type="binding site" evidence="10">
    <location>
        <position position="312"/>
    </location>
    <ligand>
        <name>Mn(2+)</name>
        <dbReference type="ChEBI" id="CHEBI:29035"/>
    </ligand>
</feature>
<organism evidence="12 13">
    <name type="scientific">Juglans regia</name>
    <name type="common">English walnut</name>
    <dbReference type="NCBI Taxonomy" id="51240"/>
    <lineage>
        <taxon>Eukaryota</taxon>
        <taxon>Viridiplantae</taxon>
        <taxon>Streptophyta</taxon>
        <taxon>Embryophyta</taxon>
        <taxon>Tracheophyta</taxon>
        <taxon>Spermatophyta</taxon>
        <taxon>Magnoliopsida</taxon>
        <taxon>eudicotyledons</taxon>
        <taxon>Gunneridae</taxon>
        <taxon>Pentapetalae</taxon>
        <taxon>rosids</taxon>
        <taxon>fabids</taxon>
        <taxon>Fagales</taxon>
        <taxon>Juglandaceae</taxon>
        <taxon>Juglans</taxon>
    </lineage>
</organism>
<keyword evidence="6 11" id="KW-0472">Membrane</keyword>
<evidence type="ECO:0000256" key="5">
    <source>
        <dbReference type="ARBA" id="ARBA00022989"/>
    </source>
</evidence>
<dbReference type="RefSeq" id="XP_018824291.1">
    <property type="nucleotide sequence ID" value="XM_018968746.2"/>
</dbReference>
<dbReference type="AlphaFoldDB" id="A0A2I4EY11"/>
<reference evidence="13 14" key="1">
    <citation type="submission" date="2025-04" db="UniProtKB">
        <authorList>
            <consortium name="RefSeq"/>
        </authorList>
    </citation>
    <scope>IDENTIFICATION</scope>
    <source>
        <tissue evidence="13 14">Leaves</tissue>
    </source>
</reference>
<evidence type="ECO:0000256" key="9">
    <source>
        <dbReference type="PIRSR" id="PIRSR605150-2"/>
    </source>
</evidence>
<evidence type="ECO:0000256" key="11">
    <source>
        <dbReference type="SAM" id="Phobius"/>
    </source>
</evidence>
<dbReference type="InterPro" id="IPR005150">
    <property type="entry name" value="Cellulose_synth"/>
</dbReference>
<dbReference type="InterPro" id="IPR029044">
    <property type="entry name" value="Nucleotide-diphossugar_trans"/>
</dbReference>
<accession>A0A2I4EY11</accession>
<feature type="transmembrane region" description="Helical" evidence="11">
    <location>
        <begin position="605"/>
        <end position="627"/>
    </location>
</feature>
<evidence type="ECO:0000256" key="3">
    <source>
        <dbReference type="ARBA" id="ARBA00022679"/>
    </source>
</evidence>
<dbReference type="Proteomes" id="UP000235220">
    <property type="component" value="Chromosome 9"/>
</dbReference>
<dbReference type="PANTHER" id="PTHR13301">
    <property type="entry name" value="X-BOX TRANSCRIPTION FACTOR-RELATED"/>
    <property type="match status" value="1"/>
</dbReference>
<evidence type="ECO:0000313" key="12">
    <source>
        <dbReference type="Proteomes" id="UP000235220"/>
    </source>
</evidence>
<dbReference type="Pfam" id="PF03552">
    <property type="entry name" value="Cellulose_synt"/>
    <property type="match status" value="2"/>
</dbReference>
<keyword evidence="5 11" id="KW-1133">Transmembrane helix</keyword>
<feature type="transmembrane region" description="Helical" evidence="11">
    <location>
        <begin position="687"/>
        <end position="705"/>
    </location>
</feature>
<feature type="binding site" evidence="9">
    <location>
        <position position="151"/>
    </location>
    <ligand>
        <name>UDP-alpha-D-glucose</name>
        <dbReference type="ChEBI" id="CHEBI:58885"/>
    </ligand>
</feature>